<feature type="transmembrane region" description="Helical" evidence="1">
    <location>
        <begin position="251"/>
        <end position="268"/>
    </location>
</feature>
<keyword evidence="1" id="KW-0472">Membrane</keyword>
<dbReference type="SUPFAM" id="SSF53448">
    <property type="entry name" value="Nucleotide-diphospho-sugar transferases"/>
    <property type="match status" value="1"/>
</dbReference>
<keyword evidence="3" id="KW-0328">Glycosyltransferase</keyword>
<feature type="domain" description="Glycosyltransferase 2-like" evidence="2">
    <location>
        <begin position="3"/>
        <end position="102"/>
    </location>
</feature>
<organism evidence="3 4">
    <name type="scientific">Marinobacter koreensis</name>
    <dbReference type="NCBI Taxonomy" id="335974"/>
    <lineage>
        <taxon>Bacteria</taxon>
        <taxon>Pseudomonadati</taxon>
        <taxon>Pseudomonadota</taxon>
        <taxon>Gammaproteobacteria</taxon>
        <taxon>Pseudomonadales</taxon>
        <taxon>Marinobacteraceae</taxon>
        <taxon>Marinobacter</taxon>
    </lineage>
</organism>
<name>A0ABW0RKB0_9GAMM</name>
<feature type="transmembrane region" description="Helical" evidence="1">
    <location>
        <begin position="226"/>
        <end position="245"/>
    </location>
</feature>
<evidence type="ECO:0000313" key="3">
    <source>
        <dbReference type="EMBL" id="MFC5543995.1"/>
    </source>
</evidence>
<evidence type="ECO:0000313" key="4">
    <source>
        <dbReference type="Proteomes" id="UP001596055"/>
    </source>
</evidence>
<protein>
    <submittedName>
        <fullName evidence="3">Glycosyltransferase</fullName>
        <ecNumber evidence="3">2.4.-.-</ecNumber>
    </submittedName>
</protein>
<dbReference type="Proteomes" id="UP001596055">
    <property type="component" value="Unassembled WGS sequence"/>
</dbReference>
<keyword evidence="1" id="KW-0812">Transmembrane</keyword>
<dbReference type="InterPro" id="IPR001173">
    <property type="entry name" value="Glyco_trans_2-like"/>
</dbReference>
<gene>
    <name evidence="3" type="ORF">ACFPQA_02925</name>
</gene>
<reference evidence="4" key="1">
    <citation type="journal article" date="2019" name="Int. J. Syst. Evol. Microbiol.">
        <title>The Global Catalogue of Microorganisms (GCM) 10K type strain sequencing project: providing services to taxonomists for standard genome sequencing and annotation.</title>
        <authorList>
            <consortium name="The Broad Institute Genomics Platform"/>
            <consortium name="The Broad Institute Genome Sequencing Center for Infectious Disease"/>
            <person name="Wu L."/>
            <person name="Ma J."/>
        </authorList>
    </citation>
    <scope>NUCLEOTIDE SEQUENCE [LARGE SCALE GENOMIC DNA]</scope>
    <source>
        <strain evidence="4">CGMCC 4.1799</strain>
    </source>
</reference>
<keyword evidence="4" id="KW-1185">Reference proteome</keyword>
<keyword evidence="1" id="KW-1133">Transmembrane helix</keyword>
<accession>A0ABW0RKB0</accession>
<evidence type="ECO:0000256" key="1">
    <source>
        <dbReference type="SAM" id="Phobius"/>
    </source>
</evidence>
<dbReference type="EMBL" id="JBHSNL010000001">
    <property type="protein sequence ID" value="MFC5543995.1"/>
    <property type="molecule type" value="Genomic_DNA"/>
</dbReference>
<keyword evidence="3" id="KW-0808">Transferase</keyword>
<sequence length="309" mass="35108">MISFIIPALNEESNIQVCIRSIRLAMQTKAHEIIVVDNGSDDRTVSVASAMGARCLSKPNVNVSELRNTGVLHSLGTNLVFIDADVYLSKDWLFEFKNFLRNVFDKRYFITGSRCLLPDSSSSFIEKNWFSNLENSNSSYINSGHLITTKKCFQKIGGFNRKLETAEDYDFCLRASQLKIDILENKKLIAYHTGYPTTIKNFFLRECWHGKNDISSFRNFINSKTALASITNSILVVYFMASAIFKSSYEFLIPLLLIIILTISLSIIKFKFRSLPNTISTAICFEIYLLARSASFFTPNRRPAARSNN</sequence>
<dbReference type="InterPro" id="IPR050834">
    <property type="entry name" value="Glycosyltransf_2"/>
</dbReference>
<dbReference type="Pfam" id="PF00535">
    <property type="entry name" value="Glycos_transf_2"/>
    <property type="match status" value="1"/>
</dbReference>
<dbReference type="RefSeq" id="WP_248158195.1">
    <property type="nucleotide sequence ID" value="NZ_JAKZAJ010000003.1"/>
</dbReference>
<proteinExistence type="predicted"/>
<dbReference type="EC" id="2.4.-.-" evidence="3"/>
<dbReference type="InterPro" id="IPR029044">
    <property type="entry name" value="Nucleotide-diphossugar_trans"/>
</dbReference>
<comment type="caution">
    <text evidence="3">The sequence shown here is derived from an EMBL/GenBank/DDBJ whole genome shotgun (WGS) entry which is preliminary data.</text>
</comment>
<dbReference type="PANTHER" id="PTHR43685:SF2">
    <property type="entry name" value="GLYCOSYLTRANSFERASE 2-LIKE DOMAIN-CONTAINING PROTEIN"/>
    <property type="match status" value="1"/>
</dbReference>
<dbReference type="Gene3D" id="3.90.550.10">
    <property type="entry name" value="Spore Coat Polysaccharide Biosynthesis Protein SpsA, Chain A"/>
    <property type="match status" value="1"/>
</dbReference>
<dbReference type="GO" id="GO:0016757">
    <property type="term" value="F:glycosyltransferase activity"/>
    <property type="evidence" value="ECO:0007669"/>
    <property type="project" value="UniProtKB-KW"/>
</dbReference>
<evidence type="ECO:0000259" key="2">
    <source>
        <dbReference type="Pfam" id="PF00535"/>
    </source>
</evidence>
<dbReference type="PANTHER" id="PTHR43685">
    <property type="entry name" value="GLYCOSYLTRANSFERASE"/>
    <property type="match status" value="1"/>
</dbReference>